<accession>A0AAE0WNI5</accession>
<dbReference type="AlphaFoldDB" id="A0AAE0WNI5"/>
<evidence type="ECO:0000313" key="1">
    <source>
        <dbReference type="EMBL" id="KAK3675051.1"/>
    </source>
</evidence>
<reference evidence="1" key="1">
    <citation type="submission" date="2023-07" db="EMBL/GenBank/DDBJ databases">
        <title>Black Yeasts Isolated from many extreme environments.</title>
        <authorList>
            <person name="Coleine C."/>
            <person name="Stajich J.E."/>
            <person name="Selbmann L."/>
        </authorList>
    </citation>
    <scope>NUCLEOTIDE SEQUENCE</scope>
    <source>
        <strain evidence="1">CCFEE 5485</strain>
    </source>
</reference>
<keyword evidence="2" id="KW-1185">Reference proteome</keyword>
<dbReference type="Proteomes" id="UP001274830">
    <property type="component" value="Unassembled WGS sequence"/>
</dbReference>
<comment type="caution">
    <text evidence="1">The sequence shown here is derived from an EMBL/GenBank/DDBJ whole genome shotgun (WGS) entry which is preliminary data.</text>
</comment>
<proteinExistence type="predicted"/>
<dbReference type="EMBL" id="JAUTXT010000016">
    <property type="protein sequence ID" value="KAK3675051.1"/>
    <property type="molecule type" value="Genomic_DNA"/>
</dbReference>
<organism evidence="1 2">
    <name type="scientific">Recurvomyces mirabilis</name>
    <dbReference type="NCBI Taxonomy" id="574656"/>
    <lineage>
        <taxon>Eukaryota</taxon>
        <taxon>Fungi</taxon>
        <taxon>Dikarya</taxon>
        <taxon>Ascomycota</taxon>
        <taxon>Pezizomycotina</taxon>
        <taxon>Dothideomycetes</taxon>
        <taxon>Dothideomycetidae</taxon>
        <taxon>Mycosphaerellales</taxon>
        <taxon>Teratosphaeriaceae</taxon>
        <taxon>Recurvomyces</taxon>
    </lineage>
</organism>
<protein>
    <submittedName>
        <fullName evidence="1">Uncharacterized protein</fullName>
    </submittedName>
</protein>
<sequence>MVEAPNVPMYDPLHFASPDWRQAQWQARLALVVQARVVKEEIKAKLDEQFEIFKAANILTKTQRAQG</sequence>
<evidence type="ECO:0000313" key="2">
    <source>
        <dbReference type="Proteomes" id="UP001274830"/>
    </source>
</evidence>
<gene>
    <name evidence="1" type="ORF">LTR78_004985</name>
</gene>
<name>A0AAE0WNI5_9PEZI</name>